<name>A0A6J5KUW2_9CAUD</name>
<dbReference type="EMBL" id="LR796152">
    <property type="protein sequence ID" value="CAB4122189.1"/>
    <property type="molecule type" value="Genomic_DNA"/>
</dbReference>
<gene>
    <name evidence="3" type="ORF">UFOVP220_110</name>
    <name evidence="1" type="ORF">UFOVP26_116</name>
    <name evidence="2" type="ORF">UFOVP44_119</name>
</gene>
<dbReference type="InterPro" id="IPR043876">
    <property type="entry name" value="DUF5856"/>
</dbReference>
<evidence type="ECO:0000313" key="2">
    <source>
        <dbReference type="EMBL" id="CAB4124000.1"/>
    </source>
</evidence>
<evidence type="ECO:0000313" key="1">
    <source>
        <dbReference type="EMBL" id="CAB4122189.1"/>
    </source>
</evidence>
<sequence>MAAKDAGKLIGILFLARDMSHRAHLATTSYAQHVALGDFYDAITDLADGFTESYQGEFGQRIVIPYMDAKDFDSDIVNALEQQRVLISSMRASVVGNNQALSNLYDGILNQYQRTAFLLSLK</sequence>
<dbReference type="EMBL" id="LR798268">
    <property type="protein sequence ID" value="CAB5219621.1"/>
    <property type="molecule type" value="Genomic_DNA"/>
</dbReference>
<reference evidence="2" key="1">
    <citation type="submission" date="2020-04" db="EMBL/GenBank/DDBJ databases">
        <authorList>
            <person name="Chiriac C."/>
            <person name="Salcher M."/>
            <person name="Ghai R."/>
            <person name="Kavagutti S V."/>
        </authorList>
    </citation>
    <scope>NUCLEOTIDE SEQUENCE</scope>
</reference>
<protein>
    <submittedName>
        <fullName evidence="2">Uncharacterized protein</fullName>
    </submittedName>
</protein>
<evidence type="ECO:0000313" key="3">
    <source>
        <dbReference type="EMBL" id="CAB5219621.1"/>
    </source>
</evidence>
<accession>A0A6J5KUW2</accession>
<dbReference type="EMBL" id="LR796176">
    <property type="protein sequence ID" value="CAB4124000.1"/>
    <property type="molecule type" value="Genomic_DNA"/>
</dbReference>
<dbReference type="Pfam" id="PF19174">
    <property type="entry name" value="DUF5856"/>
    <property type="match status" value="1"/>
</dbReference>
<proteinExistence type="predicted"/>
<organism evidence="2">
    <name type="scientific">uncultured Caudovirales phage</name>
    <dbReference type="NCBI Taxonomy" id="2100421"/>
    <lineage>
        <taxon>Viruses</taxon>
        <taxon>Duplodnaviria</taxon>
        <taxon>Heunggongvirae</taxon>
        <taxon>Uroviricota</taxon>
        <taxon>Caudoviricetes</taxon>
        <taxon>Peduoviridae</taxon>
        <taxon>Maltschvirus</taxon>
        <taxon>Maltschvirus maltsch</taxon>
    </lineage>
</organism>